<dbReference type="PANTHER" id="PTHR47637:SF1">
    <property type="entry name" value="CHAPERONE SURA"/>
    <property type="match status" value="1"/>
</dbReference>
<accession>A0ABZ2M2M3</accession>
<dbReference type="SUPFAM" id="SSF54534">
    <property type="entry name" value="FKBP-like"/>
    <property type="match status" value="1"/>
</dbReference>
<dbReference type="PANTHER" id="PTHR47637">
    <property type="entry name" value="CHAPERONE SURA"/>
    <property type="match status" value="1"/>
</dbReference>
<evidence type="ECO:0000313" key="5">
    <source>
        <dbReference type="EMBL" id="WXB16318.1"/>
    </source>
</evidence>
<feature type="domain" description="PpiC" evidence="4">
    <location>
        <begin position="179"/>
        <end position="281"/>
    </location>
</feature>
<feature type="chain" id="PRO_5047511278" evidence="3">
    <location>
        <begin position="24"/>
        <end position="326"/>
    </location>
</feature>
<dbReference type="InterPro" id="IPR050280">
    <property type="entry name" value="OMP_Chaperone_SurA"/>
</dbReference>
<sequence>MRRFLRWLAFSAALSASATFTGASDASIVERVVAVVGERPILLTDLRKRARPSLYILYSQGLNPTQRAAEETKLYRDLLNKMIDERLEEQNADKSRIAVTTEEIDGAIRQRAQAYNLSLPQFFAEARRQGLSEQDYREEMRRQVLEGKLIQLRVMPRVRVSEEDVRAVYSRWVREMGDERAVDLRLLALRLPQNASEPEFKEREELAHEIVRKARAGEDFCKLVTQYSEDVRTKANCGSSGSQPISALLPALQDAAKALKEGEVSEPMAFGSEAFVITYLAKGPHIPTFEDVKPLMRERAMGEVIERQRKIWLQDLRRGLYIDVRL</sequence>
<dbReference type="SUPFAM" id="SSF109998">
    <property type="entry name" value="Triger factor/SurA peptide-binding domain-like"/>
    <property type="match status" value="1"/>
</dbReference>
<evidence type="ECO:0000259" key="4">
    <source>
        <dbReference type="PROSITE" id="PS50198"/>
    </source>
</evidence>
<organism evidence="5 6">
    <name type="scientific">Pendulispora albinea</name>
    <dbReference type="NCBI Taxonomy" id="2741071"/>
    <lineage>
        <taxon>Bacteria</taxon>
        <taxon>Pseudomonadati</taxon>
        <taxon>Myxococcota</taxon>
        <taxon>Myxococcia</taxon>
        <taxon>Myxococcales</taxon>
        <taxon>Sorangiineae</taxon>
        <taxon>Pendulisporaceae</taxon>
        <taxon>Pendulispora</taxon>
    </lineage>
</organism>
<evidence type="ECO:0000256" key="1">
    <source>
        <dbReference type="ARBA" id="ARBA00022729"/>
    </source>
</evidence>
<keyword evidence="2" id="KW-0413">Isomerase</keyword>
<dbReference type="Pfam" id="PF00639">
    <property type="entry name" value="Rotamase"/>
    <property type="match status" value="1"/>
</dbReference>
<name>A0ABZ2M2M3_9BACT</name>
<protein>
    <submittedName>
        <fullName evidence="5">SurA N-terminal domain-containing protein</fullName>
    </submittedName>
</protein>
<evidence type="ECO:0000313" key="6">
    <source>
        <dbReference type="Proteomes" id="UP001370348"/>
    </source>
</evidence>
<dbReference type="InterPro" id="IPR000297">
    <property type="entry name" value="PPIase_PpiC"/>
</dbReference>
<feature type="signal peptide" evidence="3">
    <location>
        <begin position="1"/>
        <end position="23"/>
    </location>
</feature>
<evidence type="ECO:0000256" key="2">
    <source>
        <dbReference type="PROSITE-ProRule" id="PRU00278"/>
    </source>
</evidence>
<dbReference type="InterPro" id="IPR046357">
    <property type="entry name" value="PPIase_dom_sf"/>
</dbReference>
<proteinExistence type="predicted"/>
<dbReference type="PROSITE" id="PS50198">
    <property type="entry name" value="PPIC_PPIASE_2"/>
    <property type="match status" value="1"/>
</dbReference>
<keyword evidence="2" id="KW-0697">Rotamase</keyword>
<reference evidence="5 6" key="1">
    <citation type="submission" date="2021-12" db="EMBL/GenBank/DDBJ databases">
        <title>Discovery of the Pendulisporaceae a myxobacterial family with distinct sporulation behavior and unique specialized metabolism.</title>
        <authorList>
            <person name="Garcia R."/>
            <person name="Popoff A."/>
            <person name="Bader C.D."/>
            <person name="Loehr J."/>
            <person name="Walesch S."/>
            <person name="Walt C."/>
            <person name="Boldt J."/>
            <person name="Bunk B."/>
            <person name="Haeckl F.J.F.P.J."/>
            <person name="Gunesch A.P."/>
            <person name="Birkelbach J."/>
            <person name="Nuebel U."/>
            <person name="Pietschmann T."/>
            <person name="Bach T."/>
            <person name="Mueller R."/>
        </authorList>
    </citation>
    <scope>NUCLEOTIDE SEQUENCE [LARGE SCALE GENOMIC DNA]</scope>
    <source>
        <strain evidence="5 6">MSr11954</strain>
    </source>
</reference>
<keyword evidence="6" id="KW-1185">Reference proteome</keyword>
<dbReference type="EMBL" id="CP089984">
    <property type="protein sequence ID" value="WXB16318.1"/>
    <property type="molecule type" value="Genomic_DNA"/>
</dbReference>
<dbReference type="Gene3D" id="3.10.50.40">
    <property type="match status" value="1"/>
</dbReference>
<gene>
    <name evidence="5" type="ORF">LZC94_03360</name>
</gene>
<dbReference type="RefSeq" id="WP_394825943.1">
    <property type="nucleotide sequence ID" value="NZ_CP089984.1"/>
</dbReference>
<evidence type="ECO:0000256" key="3">
    <source>
        <dbReference type="SAM" id="SignalP"/>
    </source>
</evidence>
<dbReference type="Proteomes" id="UP001370348">
    <property type="component" value="Chromosome"/>
</dbReference>
<dbReference type="InterPro" id="IPR027304">
    <property type="entry name" value="Trigger_fact/SurA_dom_sf"/>
</dbReference>
<dbReference type="Gene3D" id="1.10.4030.10">
    <property type="entry name" value="Porin chaperone SurA, peptide-binding domain"/>
    <property type="match status" value="1"/>
</dbReference>
<dbReference type="Pfam" id="PF13624">
    <property type="entry name" value="SurA_N_3"/>
    <property type="match status" value="1"/>
</dbReference>
<keyword evidence="1 3" id="KW-0732">Signal</keyword>